<organism evidence="1 2">
    <name type="scientific">Lentzea cavernae</name>
    <dbReference type="NCBI Taxonomy" id="2020703"/>
    <lineage>
        <taxon>Bacteria</taxon>
        <taxon>Bacillati</taxon>
        <taxon>Actinomycetota</taxon>
        <taxon>Actinomycetes</taxon>
        <taxon>Pseudonocardiales</taxon>
        <taxon>Pseudonocardiaceae</taxon>
        <taxon>Lentzea</taxon>
    </lineage>
</organism>
<evidence type="ECO:0000313" key="1">
    <source>
        <dbReference type="EMBL" id="GHH32767.1"/>
    </source>
</evidence>
<dbReference type="Proteomes" id="UP000605568">
    <property type="component" value="Unassembled WGS sequence"/>
</dbReference>
<reference evidence="2" key="1">
    <citation type="journal article" date="2019" name="Int. J. Syst. Evol. Microbiol.">
        <title>The Global Catalogue of Microorganisms (GCM) 10K type strain sequencing project: providing services to taxonomists for standard genome sequencing and annotation.</title>
        <authorList>
            <consortium name="The Broad Institute Genomics Platform"/>
            <consortium name="The Broad Institute Genome Sequencing Center for Infectious Disease"/>
            <person name="Wu L."/>
            <person name="Ma J."/>
        </authorList>
    </citation>
    <scope>NUCLEOTIDE SEQUENCE [LARGE SCALE GENOMIC DNA]</scope>
    <source>
        <strain evidence="2">CGMCC 4.7367</strain>
    </source>
</reference>
<evidence type="ECO:0000313" key="2">
    <source>
        <dbReference type="Proteomes" id="UP000605568"/>
    </source>
</evidence>
<dbReference type="PANTHER" id="PTHR39337:SF1">
    <property type="entry name" value="BLR5642 PROTEIN"/>
    <property type="match status" value="1"/>
</dbReference>
<gene>
    <name evidence="1" type="ORF">GCM10017774_14170</name>
</gene>
<keyword evidence="2" id="KW-1185">Reference proteome</keyword>
<accession>A0ABQ3M4V5</accession>
<protein>
    <recommendedName>
        <fullName evidence="3">DUF488 domain-containing protein</fullName>
    </recommendedName>
</protein>
<sequence length="155" mass="17088">MTHGVVTIGVYGFDKKSFLRALREAEVGLLLDVRQRRGVRGPEYAWANSLRLQAALARAGIAYEHHPELAPTTELRQVQYAEDARQGVGKRSRRALAAEYVRRYTGEILGSADLAPIRSALPRGAALLCVERDPGACHRSLVAERLGVPVRHLLP</sequence>
<proteinExistence type="predicted"/>
<comment type="caution">
    <text evidence="1">The sequence shown here is derived from an EMBL/GenBank/DDBJ whole genome shotgun (WGS) entry which is preliminary data.</text>
</comment>
<dbReference type="RefSeq" id="WP_229904484.1">
    <property type="nucleotide sequence ID" value="NZ_BNAR01000002.1"/>
</dbReference>
<evidence type="ECO:0008006" key="3">
    <source>
        <dbReference type="Google" id="ProtNLM"/>
    </source>
</evidence>
<dbReference type="Pfam" id="PF04343">
    <property type="entry name" value="DUF488"/>
    <property type="match status" value="1"/>
</dbReference>
<dbReference type="EMBL" id="BNAR01000002">
    <property type="protein sequence ID" value="GHH32767.1"/>
    <property type="molecule type" value="Genomic_DNA"/>
</dbReference>
<dbReference type="InterPro" id="IPR007438">
    <property type="entry name" value="DUF488"/>
</dbReference>
<name>A0ABQ3M4V5_9PSEU</name>
<dbReference type="PANTHER" id="PTHR39337">
    <property type="entry name" value="BLR5642 PROTEIN"/>
    <property type="match status" value="1"/>
</dbReference>